<evidence type="ECO:0000256" key="1">
    <source>
        <dbReference type="SAM" id="MobiDB-lite"/>
    </source>
</evidence>
<dbReference type="InterPro" id="IPR011043">
    <property type="entry name" value="Gal_Oxase/kelch_b-propeller"/>
</dbReference>
<dbReference type="KEGG" id="aplc:110984627"/>
<proteinExistence type="predicted"/>
<reference evidence="3" key="1">
    <citation type="submission" date="2025-08" db="UniProtKB">
        <authorList>
            <consortium name="RefSeq"/>
        </authorList>
    </citation>
    <scope>IDENTIFICATION</scope>
</reference>
<dbReference type="AlphaFoldDB" id="A0A8B7Z4X0"/>
<feature type="region of interest" description="Disordered" evidence="1">
    <location>
        <begin position="1"/>
        <end position="45"/>
    </location>
</feature>
<dbReference type="RefSeq" id="XP_022100684.1">
    <property type="nucleotide sequence ID" value="XM_022244992.1"/>
</dbReference>
<evidence type="ECO:0000313" key="2">
    <source>
        <dbReference type="Proteomes" id="UP000694845"/>
    </source>
</evidence>
<keyword evidence="2" id="KW-1185">Reference proteome</keyword>
<sequence>MSPGDKMESNSSGVEKEVTDIPQTTYAQRRKRAPSRRRNKRAMKAHFKPQSINHHRPTVVFILLTIFMHEHVLAKRDEDQCLTCRYKTIEQPQCQSEIFVEKVTTFVNETNLCCYQELGNQRYAYINQNFTFNCSDVRSLKEFTVNDMQYLLITDRGKKGQAGATVRLIRFDEDQREFSTVQTLHIKDVYSSNIVQHRGQILLMVSVFSGQECGRCQNAKRKPRRKSRVYIWNHSTERFDQRAIQRLPAARRIHWFLDKYNNVKTVILVIGHCNCPTQLFFWDRSTNQFHQLEFHQTDMHAAMKGDYDITVQSVRQARTQHILLGTLAKQQQFRIWVYRWLPNQGLVYHTNVTVPVFLSEHEGLSVLQHKGQVFMCSKSTLKMLEGQVEFYKLLLDNSVSQSKAVQTEGETGEGPSFCELFVHPENQELYAAVGYGRDGTKLFRYNLLKDRFINAGKLSEDIWVRDVVHFQRGDDIFAVLSCATEHKCTVYGIE</sequence>
<dbReference type="GeneID" id="110984627"/>
<dbReference type="SUPFAM" id="SSF50965">
    <property type="entry name" value="Galactose oxidase, central domain"/>
    <property type="match status" value="1"/>
</dbReference>
<protein>
    <submittedName>
        <fullName evidence="3">Uncharacterized protein LOC110984627 isoform X1</fullName>
    </submittedName>
</protein>
<dbReference type="Proteomes" id="UP000694845">
    <property type="component" value="Unplaced"/>
</dbReference>
<dbReference type="OrthoDB" id="10510837at2759"/>
<organism evidence="2 3">
    <name type="scientific">Acanthaster planci</name>
    <name type="common">Crown-of-thorns starfish</name>
    <dbReference type="NCBI Taxonomy" id="133434"/>
    <lineage>
        <taxon>Eukaryota</taxon>
        <taxon>Metazoa</taxon>
        <taxon>Echinodermata</taxon>
        <taxon>Eleutherozoa</taxon>
        <taxon>Asterozoa</taxon>
        <taxon>Asteroidea</taxon>
        <taxon>Valvatacea</taxon>
        <taxon>Valvatida</taxon>
        <taxon>Acanthasteridae</taxon>
        <taxon>Acanthaster</taxon>
    </lineage>
</organism>
<gene>
    <name evidence="3" type="primary">LOC110984627</name>
</gene>
<feature type="compositionally biased region" description="Basic and acidic residues" evidence="1">
    <location>
        <begin position="1"/>
        <end position="19"/>
    </location>
</feature>
<feature type="compositionally biased region" description="Basic residues" evidence="1">
    <location>
        <begin position="28"/>
        <end position="45"/>
    </location>
</feature>
<evidence type="ECO:0000313" key="3">
    <source>
        <dbReference type="RefSeq" id="XP_022100684.1"/>
    </source>
</evidence>
<dbReference type="OMA" id="ECESRIY"/>
<accession>A0A8B7Z4X0</accession>
<name>A0A8B7Z4X0_ACAPL</name>